<feature type="region of interest" description="Disordered" evidence="1">
    <location>
        <begin position="216"/>
        <end position="287"/>
    </location>
</feature>
<reference evidence="2 3" key="1">
    <citation type="submission" date="2014-04" db="EMBL/GenBank/DDBJ databases">
        <authorList>
            <consortium name="DOE Joint Genome Institute"/>
            <person name="Kuo A."/>
            <person name="Kohler A."/>
            <person name="Nagy L.G."/>
            <person name="Floudas D."/>
            <person name="Copeland A."/>
            <person name="Barry K.W."/>
            <person name="Cichocki N."/>
            <person name="Veneault-Fourrey C."/>
            <person name="LaButti K."/>
            <person name="Lindquist E.A."/>
            <person name="Lipzen A."/>
            <person name="Lundell T."/>
            <person name="Morin E."/>
            <person name="Murat C."/>
            <person name="Sun H."/>
            <person name="Tunlid A."/>
            <person name="Henrissat B."/>
            <person name="Grigoriev I.V."/>
            <person name="Hibbett D.S."/>
            <person name="Martin F."/>
            <person name="Nordberg H.P."/>
            <person name="Cantor M.N."/>
            <person name="Hua S.X."/>
        </authorList>
    </citation>
    <scope>NUCLEOTIDE SEQUENCE [LARGE SCALE GENOMIC DNA]</scope>
    <source>
        <strain evidence="2 3">Foug A</strain>
    </source>
</reference>
<proteinExistence type="predicted"/>
<protein>
    <recommendedName>
        <fullName evidence="4">DUF4939 domain-containing protein</fullName>
    </recommendedName>
</protein>
<feature type="compositionally biased region" description="Basic and acidic residues" evidence="1">
    <location>
        <begin position="242"/>
        <end position="260"/>
    </location>
</feature>
<organism evidence="2 3">
    <name type="scientific">Scleroderma citrinum Foug A</name>
    <dbReference type="NCBI Taxonomy" id="1036808"/>
    <lineage>
        <taxon>Eukaryota</taxon>
        <taxon>Fungi</taxon>
        <taxon>Dikarya</taxon>
        <taxon>Basidiomycota</taxon>
        <taxon>Agaricomycotina</taxon>
        <taxon>Agaricomycetes</taxon>
        <taxon>Agaricomycetidae</taxon>
        <taxon>Boletales</taxon>
        <taxon>Sclerodermatineae</taxon>
        <taxon>Sclerodermataceae</taxon>
        <taxon>Scleroderma</taxon>
    </lineage>
</organism>
<accession>A0A0C3E4U5</accession>
<feature type="compositionally biased region" description="Pro residues" evidence="1">
    <location>
        <begin position="12"/>
        <end position="26"/>
    </location>
</feature>
<keyword evidence="3" id="KW-1185">Reference proteome</keyword>
<dbReference type="AlphaFoldDB" id="A0A0C3E4U5"/>
<dbReference type="Proteomes" id="UP000053989">
    <property type="component" value="Unassembled WGS sequence"/>
</dbReference>
<evidence type="ECO:0000313" key="3">
    <source>
        <dbReference type="Proteomes" id="UP000053989"/>
    </source>
</evidence>
<dbReference type="STRING" id="1036808.A0A0C3E4U5"/>
<sequence>MSGGGGDGNSNPPSPGPPSIPLPNSPAPSNNTPTPDPLLLFMQAVQALTRVASASADCDSSSGKTKVCEPDTFNGTDPCKFHAFLVLCELNFQNHPKAFAMDRVKVTYVQSYLRGMALKWFKPDLLNVSNPNACPIWMDNYHQFISTLKSNFGAHDPVGDAEHQLDNLSMKEGQKINNGLPNCTKDEISHVGKPCTLDGYRTLVQTIDARYWEHKSKISRQTKNSSPSSTSNSKSSASSSDSKGKSKEKDNKSKGSDNKSKGSSSSSSTSKSATPNTPPHLGKDSKLTEEECQWRIKDILCHSTGFLLCASTWT</sequence>
<feature type="compositionally biased region" description="Low complexity" evidence="1">
    <location>
        <begin position="261"/>
        <end position="272"/>
    </location>
</feature>
<feature type="compositionally biased region" description="Low complexity" evidence="1">
    <location>
        <begin position="222"/>
        <end position="241"/>
    </location>
</feature>
<gene>
    <name evidence="2" type="ORF">SCLCIDRAFT_118299</name>
</gene>
<dbReference type="HOGENOM" id="CLU_033743_0_0_1"/>
<name>A0A0C3E4U5_9AGAM</name>
<evidence type="ECO:0000313" key="2">
    <source>
        <dbReference type="EMBL" id="KIM63046.1"/>
    </source>
</evidence>
<dbReference type="InParanoid" id="A0A0C3E4U5"/>
<feature type="region of interest" description="Disordered" evidence="1">
    <location>
        <begin position="1"/>
        <end position="36"/>
    </location>
</feature>
<evidence type="ECO:0008006" key="4">
    <source>
        <dbReference type="Google" id="ProtNLM"/>
    </source>
</evidence>
<evidence type="ECO:0000256" key="1">
    <source>
        <dbReference type="SAM" id="MobiDB-lite"/>
    </source>
</evidence>
<reference evidence="3" key="2">
    <citation type="submission" date="2015-01" db="EMBL/GenBank/DDBJ databases">
        <title>Evolutionary Origins and Diversification of the Mycorrhizal Mutualists.</title>
        <authorList>
            <consortium name="DOE Joint Genome Institute"/>
            <consortium name="Mycorrhizal Genomics Consortium"/>
            <person name="Kohler A."/>
            <person name="Kuo A."/>
            <person name="Nagy L.G."/>
            <person name="Floudas D."/>
            <person name="Copeland A."/>
            <person name="Barry K.W."/>
            <person name="Cichocki N."/>
            <person name="Veneault-Fourrey C."/>
            <person name="LaButti K."/>
            <person name="Lindquist E.A."/>
            <person name="Lipzen A."/>
            <person name="Lundell T."/>
            <person name="Morin E."/>
            <person name="Murat C."/>
            <person name="Riley R."/>
            <person name="Ohm R."/>
            <person name="Sun H."/>
            <person name="Tunlid A."/>
            <person name="Henrissat B."/>
            <person name="Grigoriev I.V."/>
            <person name="Hibbett D.S."/>
            <person name="Martin F."/>
        </authorList>
    </citation>
    <scope>NUCLEOTIDE SEQUENCE [LARGE SCALE GENOMIC DNA]</scope>
    <source>
        <strain evidence="3">Foug A</strain>
    </source>
</reference>
<dbReference type="OrthoDB" id="2691415at2759"/>
<dbReference type="EMBL" id="KN822038">
    <property type="protein sequence ID" value="KIM63046.1"/>
    <property type="molecule type" value="Genomic_DNA"/>
</dbReference>